<dbReference type="PANTHER" id="PTHR42037:SF1">
    <property type="match status" value="1"/>
</dbReference>
<dbReference type="GeneID" id="70186434"/>
<organism evidence="2 3">
    <name type="scientific">Microdochium trichocladiopsis</name>
    <dbReference type="NCBI Taxonomy" id="1682393"/>
    <lineage>
        <taxon>Eukaryota</taxon>
        <taxon>Fungi</taxon>
        <taxon>Dikarya</taxon>
        <taxon>Ascomycota</taxon>
        <taxon>Pezizomycotina</taxon>
        <taxon>Sordariomycetes</taxon>
        <taxon>Xylariomycetidae</taxon>
        <taxon>Xylariales</taxon>
        <taxon>Microdochiaceae</taxon>
        <taxon>Microdochium</taxon>
    </lineage>
</organism>
<gene>
    <name evidence="2" type="ORF">B0I36DRAFT_350461</name>
</gene>
<dbReference type="OrthoDB" id="3251507at2759"/>
<dbReference type="RefSeq" id="XP_046011900.1">
    <property type="nucleotide sequence ID" value="XM_046156888.1"/>
</dbReference>
<sequence>MKGRATIWDCVGSVVTGYGDRGTGRAWRISWLAAEEYHAGKSLEKKSSSSWLDADGVPGSLPQGDQHPEARRSTACWVKSDCKFCSEATSKRGLIPVHSATRTPIPVHTRLLRRLYEAIKFEEALGRACEQDPVFLGRTSVDPPVDFSDDAEKAYKSYVNKLAHVCDVRRGGATVTGVAILQDVDGVIYVLGSNERSPAALTELGQFVQSLFGLVQSVQDAPPDPVSLFTRIFPHILEYNQPRIRSYLSRMPEEIDRCVADLKSMSVEAKRTVDVGERFPSLDFVGGSILILSFTDHLEAFFIELRKLVTRVQRARSEEGEEHSKGMLSTGPPLSSWSFPSALLTEVSAAVFADVIIPEVMVKTFSWHPERLQSTHRYIGVSYVISWPRLRAYHVSARSIISAHRCWPQLFDHAQIIVVPSSTPYPNPLKKARMATASEMLGRMVPAAEVELRQAEARVLKPFGLDAFLIEACKQESFTPLVHGEVLVHNVVRTYLLENQDVTYWNNWRYVGSSKPTCRLCAYYFSEITDVTVRESPGNLYAKWRAPDVYDEAGAQRRDEILNAIAKLIRQDALRTLSSKLPRGRTDDSSSFPTVAEYFARNAHRAMPRSEDTGILEGILHLLVMSVAKAEQIMLSPS</sequence>
<dbReference type="InterPro" id="IPR027796">
    <property type="entry name" value="OTT_1508_deam-like"/>
</dbReference>
<keyword evidence="3" id="KW-1185">Reference proteome</keyword>
<dbReference type="Proteomes" id="UP000756346">
    <property type="component" value="Unassembled WGS sequence"/>
</dbReference>
<evidence type="ECO:0000313" key="2">
    <source>
        <dbReference type="EMBL" id="KAH7029612.1"/>
    </source>
</evidence>
<dbReference type="PANTHER" id="PTHR42037">
    <property type="match status" value="1"/>
</dbReference>
<accession>A0A9P8Y4V4</accession>
<name>A0A9P8Y4V4_9PEZI</name>
<dbReference type="EMBL" id="JAGTJQ010000006">
    <property type="protein sequence ID" value="KAH7029612.1"/>
    <property type="molecule type" value="Genomic_DNA"/>
</dbReference>
<reference evidence="2" key="1">
    <citation type="journal article" date="2021" name="Nat. Commun.">
        <title>Genetic determinants of endophytism in the Arabidopsis root mycobiome.</title>
        <authorList>
            <person name="Mesny F."/>
            <person name="Miyauchi S."/>
            <person name="Thiergart T."/>
            <person name="Pickel B."/>
            <person name="Atanasova L."/>
            <person name="Karlsson M."/>
            <person name="Huettel B."/>
            <person name="Barry K.W."/>
            <person name="Haridas S."/>
            <person name="Chen C."/>
            <person name="Bauer D."/>
            <person name="Andreopoulos W."/>
            <person name="Pangilinan J."/>
            <person name="LaButti K."/>
            <person name="Riley R."/>
            <person name="Lipzen A."/>
            <person name="Clum A."/>
            <person name="Drula E."/>
            <person name="Henrissat B."/>
            <person name="Kohler A."/>
            <person name="Grigoriev I.V."/>
            <person name="Martin F.M."/>
            <person name="Hacquard S."/>
        </authorList>
    </citation>
    <scope>NUCLEOTIDE SEQUENCE</scope>
    <source>
        <strain evidence="2">MPI-CAGE-CH-0230</strain>
    </source>
</reference>
<evidence type="ECO:0000313" key="3">
    <source>
        <dbReference type="Proteomes" id="UP000756346"/>
    </source>
</evidence>
<evidence type="ECO:0000256" key="1">
    <source>
        <dbReference type="SAM" id="MobiDB-lite"/>
    </source>
</evidence>
<comment type="caution">
    <text evidence="2">The sequence shown here is derived from an EMBL/GenBank/DDBJ whole genome shotgun (WGS) entry which is preliminary data.</text>
</comment>
<feature type="region of interest" description="Disordered" evidence="1">
    <location>
        <begin position="49"/>
        <end position="70"/>
    </location>
</feature>
<protein>
    <submittedName>
        <fullName evidence="2">Uncharacterized protein</fullName>
    </submittedName>
</protein>
<dbReference type="AlphaFoldDB" id="A0A9P8Y4V4"/>
<proteinExistence type="predicted"/>
<dbReference type="Pfam" id="PF14441">
    <property type="entry name" value="OTT_1508_deam"/>
    <property type="match status" value="1"/>
</dbReference>